<evidence type="ECO:0000256" key="1">
    <source>
        <dbReference type="ARBA" id="ARBA00009861"/>
    </source>
</evidence>
<dbReference type="Gene3D" id="3.30.559.10">
    <property type="entry name" value="Chloramphenicol acetyltransferase-like domain"/>
    <property type="match status" value="2"/>
</dbReference>
<dbReference type="GO" id="GO:0016746">
    <property type="term" value="F:acyltransferase activity"/>
    <property type="evidence" value="ECO:0007669"/>
    <property type="project" value="UniProtKB-KW"/>
</dbReference>
<dbReference type="PANTHER" id="PTHR31623:SF122">
    <property type="entry name" value="HXXXD-TYPE ACYL-TRANSFERASE FAMILY PROTEIN"/>
    <property type="match status" value="1"/>
</dbReference>
<keyword evidence="2 4" id="KW-0808">Transferase</keyword>
<evidence type="ECO:0000256" key="3">
    <source>
        <dbReference type="ARBA" id="ARBA00023315"/>
    </source>
</evidence>
<dbReference type="EMBL" id="BJWL01000010">
    <property type="protein sequence ID" value="GFY95139.1"/>
    <property type="molecule type" value="Genomic_DNA"/>
</dbReference>
<keyword evidence="3" id="KW-0012">Acyltransferase</keyword>
<organism evidence="4 5">
    <name type="scientific">Actinidia rufa</name>
    <dbReference type="NCBI Taxonomy" id="165716"/>
    <lineage>
        <taxon>Eukaryota</taxon>
        <taxon>Viridiplantae</taxon>
        <taxon>Streptophyta</taxon>
        <taxon>Embryophyta</taxon>
        <taxon>Tracheophyta</taxon>
        <taxon>Spermatophyta</taxon>
        <taxon>Magnoliopsida</taxon>
        <taxon>eudicotyledons</taxon>
        <taxon>Gunneridae</taxon>
        <taxon>Pentapetalae</taxon>
        <taxon>asterids</taxon>
        <taxon>Ericales</taxon>
        <taxon>Actinidiaceae</taxon>
        <taxon>Actinidia</taxon>
    </lineage>
</organism>
<dbReference type="Proteomes" id="UP000585474">
    <property type="component" value="Unassembled WGS sequence"/>
</dbReference>
<comment type="caution">
    <text evidence="4">The sequence shown here is derived from an EMBL/GenBank/DDBJ whole genome shotgun (WGS) entry which is preliminary data.</text>
</comment>
<evidence type="ECO:0000313" key="4">
    <source>
        <dbReference type="EMBL" id="GFY95139.1"/>
    </source>
</evidence>
<gene>
    <name evidence="4" type="ORF">Acr_10g0005240</name>
</gene>
<keyword evidence="5" id="KW-1185">Reference proteome</keyword>
<evidence type="ECO:0000256" key="2">
    <source>
        <dbReference type="ARBA" id="ARBA00022679"/>
    </source>
</evidence>
<proteinExistence type="inferred from homology"/>
<dbReference type="OrthoDB" id="671439at2759"/>
<accession>A0A7J0FA90</accession>
<dbReference type="InterPro" id="IPR023213">
    <property type="entry name" value="CAT-like_dom_sf"/>
</dbReference>
<comment type="similarity">
    <text evidence="1">Belongs to the plant acyltransferase family.</text>
</comment>
<dbReference type="Pfam" id="PF02458">
    <property type="entry name" value="Transferase"/>
    <property type="match status" value="1"/>
</dbReference>
<dbReference type="PANTHER" id="PTHR31623">
    <property type="entry name" value="F21J9.9"/>
    <property type="match status" value="1"/>
</dbReference>
<dbReference type="AlphaFoldDB" id="A0A7J0FA90"/>
<sequence>MKVEIIARETIKPSSPTPHHNRSFKLSFIDQIADAATFTALITGWANTALGFPDAVTPDFCAAALFPPREEAFPVESDAFDHKRRVGISRRYVFDGSKIAALQVKSTSEGVPQPTRVEAVSALLWQSALAVSRSNLTSTQMSSSLIWSVNLRPRLMPPLSKHSFGNLAIPIIPEADEGETDLSSFICHLKRGIAELKDNYGNKLEADERLSLILDQVMKIANLLHKVDTRNSYALVSWCKFPLYEADFGWGKPTWVTVGDVFEVANVIVLADTRDGTGIEAWVTLTEEDMALFETNQELLMFGSLNPSALS</sequence>
<reference evidence="4 5" key="1">
    <citation type="submission" date="2019-07" db="EMBL/GenBank/DDBJ databases">
        <title>De Novo Assembly of kiwifruit Actinidia rufa.</title>
        <authorList>
            <person name="Sugita-Konishi S."/>
            <person name="Sato K."/>
            <person name="Mori E."/>
            <person name="Abe Y."/>
            <person name="Kisaki G."/>
            <person name="Hamano K."/>
            <person name="Suezawa K."/>
            <person name="Otani M."/>
            <person name="Fukuda T."/>
            <person name="Manabe T."/>
            <person name="Gomi K."/>
            <person name="Tabuchi M."/>
            <person name="Akimitsu K."/>
            <person name="Kataoka I."/>
        </authorList>
    </citation>
    <scope>NUCLEOTIDE SEQUENCE [LARGE SCALE GENOMIC DNA]</scope>
    <source>
        <strain evidence="5">cv. Fuchu</strain>
    </source>
</reference>
<protein>
    <submittedName>
        <fullName evidence="4">HXXXD-type acyl-transferase family protein</fullName>
    </submittedName>
</protein>
<name>A0A7J0FA90_9ERIC</name>
<evidence type="ECO:0000313" key="5">
    <source>
        <dbReference type="Proteomes" id="UP000585474"/>
    </source>
</evidence>